<dbReference type="SUPFAM" id="SSF52980">
    <property type="entry name" value="Restriction endonuclease-like"/>
    <property type="match status" value="1"/>
</dbReference>
<dbReference type="RefSeq" id="WP_241349832.1">
    <property type="nucleotide sequence ID" value="NZ_JAKZGP010000076.1"/>
</dbReference>
<dbReference type="InterPro" id="IPR011335">
    <property type="entry name" value="Restrct_endonuc-II-like"/>
</dbReference>
<name>A0ABS9V4U0_9BACT</name>
<reference evidence="3" key="1">
    <citation type="submission" date="2022-03" db="EMBL/GenBank/DDBJ databases">
        <title>De novo assembled genomes of Belliella spp. (Cyclobacteriaceae) strains.</title>
        <authorList>
            <person name="Szabo A."/>
            <person name="Korponai K."/>
            <person name="Felfoldi T."/>
        </authorList>
    </citation>
    <scope>NUCLEOTIDE SEQUENCE</scope>
    <source>
        <strain evidence="3">DSM 111904</strain>
    </source>
</reference>
<gene>
    <name evidence="3" type="ORF">MM239_18695</name>
</gene>
<feature type="domain" description="Card1 endonuclease" evidence="1">
    <location>
        <begin position="197"/>
        <end position="296"/>
    </location>
</feature>
<evidence type="ECO:0000313" key="3">
    <source>
        <dbReference type="EMBL" id="MCH7411425.1"/>
    </source>
</evidence>
<comment type="caution">
    <text evidence="3">The sequence shown here is derived from an EMBL/GenBank/DDBJ whole genome shotgun (WGS) entry which is preliminary data.</text>
</comment>
<dbReference type="Gene3D" id="3.40.1350.10">
    <property type="match status" value="1"/>
</dbReference>
<dbReference type="Pfam" id="PF09002">
    <property type="entry name" value="Card1_endonuc"/>
    <property type="match status" value="1"/>
</dbReference>
<evidence type="ECO:0000313" key="4">
    <source>
        <dbReference type="Proteomes" id="UP001165489"/>
    </source>
</evidence>
<keyword evidence="4" id="KW-1185">Reference proteome</keyword>
<dbReference type="InterPro" id="IPR011856">
    <property type="entry name" value="tRNA_endonuc-like_dom_sf"/>
</dbReference>
<dbReference type="Gene3D" id="3.40.50.10770">
    <property type="entry name" value="Hypothetical protein VC1899 like domain (Restriction endonuclease-like)"/>
    <property type="match status" value="1"/>
</dbReference>
<feature type="domain" description="Card1 CARF" evidence="2">
    <location>
        <begin position="4"/>
        <end position="144"/>
    </location>
</feature>
<dbReference type="InterPro" id="IPR015093">
    <property type="entry name" value="Card1_endonucl_dom"/>
</dbReference>
<organism evidence="3 4">
    <name type="scientific">Belliella filtrata</name>
    <dbReference type="NCBI Taxonomy" id="2923435"/>
    <lineage>
        <taxon>Bacteria</taxon>
        <taxon>Pseudomonadati</taxon>
        <taxon>Bacteroidota</taxon>
        <taxon>Cytophagia</taxon>
        <taxon>Cytophagales</taxon>
        <taxon>Cyclobacteriaceae</taxon>
        <taxon>Belliella</taxon>
    </lineage>
</organism>
<dbReference type="EMBL" id="JAKZGP010000076">
    <property type="protein sequence ID" value="MCH7411425.1"/>
    <property type="molecule type" value="Genomic_DNA"/>
</dbReference>
<evidence type="ECO:0000259" key="1">
    <source>
        <dbReference type="Pfam" id="PF09002"/>
    </source>
</evidence>
<protein>
    <submittedName>
        <fullName evidence="3">DUF1887 family CARF protein</fullName>
    </submittedName>
</protein>
<dbReference type="Pfam" id="PF23400">
    <property type="entry name" value="CARF_Card1"/>
    <property type="match status" value="1"/>
</dbReference>
<evidence type="ECO:0000259" key="2">
    <source>
        <dbReference type="Pfam" id="PF23400"/>
    </source>
</evidence>
<dbReference type="InterPro" id="IPR056339">
    <property type="entry name" value="CARF_Card1"/>
</dbReference>
<sequence length="356" mass="40972">MPHLVSIISDQAVPNLLFIKQFAQPDSHFYFISSQEMEEKQATRNLKAALKLPEKKCHTIVIDANDALLVFDQLKGHAFPSDAEYLINLTGGNKLMSQMVFQHFMDFDSKMLYAPIGSENYQILYPEVGKISKNLSIKTSLDDYLRAYGYLAESSLDYYVGKPSPQYLMNQVIQKRHPGKVKDITKATDQNYKEDDKGYLMGEWFELYCYQYFKKAFDLDDSQIACSVGVKRADSQTPFDHDNEFDLMFVHQNDLYVFECKVYPTGFSKMDRISKPMFKLASLSQNFGLKCKKYLAVLGKFSEDPKSTQQLENLKQNLGISKILDIDAFKQSSGSQILRNDARIKIEQLLKKFNQK</sequence>
<proteinExistence type="predicted"/>
<accession>A0ABS9V4U0</accession>
<dbReference type="Proteomes" id="UP001165489">
    <property type="component" value="Unassembled WGS sequence"/>
</dbReference>